<comment type="caution">
    <text evidence="2">The sequence shown here is derived from an EMBL/GenBank/DDBJ whole genome shotgun (WGS) entry which is preliminary data.</text>
</comment>
<evidence type="ECO:0000313" key="3">
    <source>
        <dbReference type="Proteomes" id="UP000481252"/>
    </source>
</evidence>
<proteinExistence type="predicted"/>
<sequence>MSEQKPTVQNLPARSTRAEPAARTGNLSAIIGRIVEAVEEETAAIRAGGSFDIKSSNVRKSRYLYELTRATRGVGEPELLAEHRDGITLLRDKLATNAAVIQAHMGAVSEIATLMQNVIQRAETDGTYSEGEFGWAAR</sequence>
<evidence type="ECO:0000313" key="2">
    <source>
        <dbReference type="EMBL" id="NGN44244.1"/>
    </source>
</evidence>
<keyword evidence="3" id="KW-1185">Reference proteome</keyword>
<dbReference type="RefSeq" id="WP_165120640.1">
    <property type="nucleotide sequence ID" value="NZ_JAAKZG010000014.1"/>
</dbReference>
<evidence type="ECO:0000256" key="1">
    <source>
        <dbReference type="SAM" id="MobiDB-lite"/>
    </source>
</evidence>
<reference evidence="2 3" key="1">
    <citation type="submission" date="2020-02" db="EMBL/GenBank/DDBJ databases">
        <title>Genome sequence of the type strain CGMCC 1.15528 of Mesorhizobium zhangyense.</title>
        <authorList>
            <person name="Gao J."/>
            <person name="Sun J."/>
        </authorList>
    </citation>
    <scope>NUCLEOTIDE SEQUENCE [LARGE SCALE GENOMIC DNA]</scope>
    <source>
        <strain evidence="2 3">CGMCC 1.15528</strain>
    </source>
</reference>
<protein>
    <recommendedName>
        <fullName evidence="4">Flagellar protein FlgN</fullName>
    </recommendedName>
</protein>
<evidence type="ECO:0008006" key="4">
    <source>
        <dbReference type="Google" id="ProtNLM"/>
    </source>
</evidence>
<gene>
    <name evidence="2" type="ORF">G6N74_24545</name>
</gene>
<dbReference type="AlphaFoldDB" id="A0A7C9VA12"/>
<organism evidence="2 3">
    <name type="scientific">Mesorhizobium zhangyense</name>
    <dbReference type="NCBI Taxonomy" id="1776730"/>
    <lineage>
        <taxon>Bacteria</taxon>
        <taxon>Pseudomonadati</taxon>
        <taxon>Pseudomonadota</taxon>
        <taxon>Alphaproteobacteria</taxon>
        <taxon>Hyphomicrobiales</taxon>
        <taxon>Phyllobacteriaceae</taxon>
        <taxon>Mesorhizobium</taxon>
    </lineage>
</organism>
<dbReference type="EMBL" id="JAAKZG010000014">
    <property type="protein sequence ID" value="NGN44244.1"/>
    <property type="molecule type" value="Genomic_DNA"/>
</dbReference>
<dbReference type="Proteomes" id="UP000481252">
    <property type="component" value="Unassembled WGS sequence"/>
</dbReference>
<feature type="compositionally biased region" description="Polar residues" evidence="1">
    <location>
        <begin position="1"/>
        <end position="13"/>
    </location>
</feature>
<accession>A0A7C9VA12</accession>
<name>A0A7C9VA12_9HYPH</name>
<feature type="region of interest" description="Disordered" evidence="1">
    <location>
        <begin position="1"/>
        <end position="20"/>
    </location>
</feature>